<accession>A0A7D6E4H4</accession>
<keyword evidence="2" id="KW-1185">Reference proteome</keyword>
<reference evidence="2" key="3">
    <citation type="submission" date="2023-07" db="EMBL/GenBank/DDBJ databases">
        <title>Description of Mycobacterium gordonae subsp. intergordonae subsp.nov. and Mycobacterium gordonae subsp. gordonae subsp. nov.</title>
        <authorList>
            <person name="Huang H."/>
        </authorList>
    </citation>
    <scope>NUCLEOTIDE SEQUENCE [LARGE SCALE GENOMIC DNA]</scope>
    <source>
        <strain evidence="2">24</strain>
    </source>
</reference>
<dbReference type="RefSeq" id="WP_180915161.1">
    <property type="nucleotide sequence ID" value="NZ_CP059165.1"/>
</dbReference>
<organism evidence="1 2">
    <name type="scientific">Mycobacterium vicinigordonae</name>
    <dbReference type="NCBI Taxonomy" id="1719132"/>
    <lineage>
        <taxon>Bacteria</taxon>
        <taxon>Bacillati</taxon>
        <taxon>Actinomycetota</taxon>
        <taxon>Actinomycetes</taxon>
        <taxon>Mycobacteriales</taxon>
        <taxon>Mycobacteriaceae</taxon>
        <taxon>Mycobacterium</taxon>
    </lineage>
</organism>
<gene>
    <name evidence="1" type="ORF">H0P51_23095</name>
</gene>
<sequence>MSVAGLVLGVVATVLAVASLGWQIGTYLRQRPRPRLTAVIGRLTPDGLVTNDASADVRECLSNVAEQLEDLVIGVKVVNAGRVPFHVDGWAIRCGPDGTSLIPIGKPIAGADVPHDIPPDGSAVFFTELQHAQHFSADTGGPTDQPLVLTVASGTRTYATKPIAPEIFSTS</sequence>
<reference evidence="2" key="1">
    <citation type="submission" date="2020-07" db="EMBL/GenBank/DDBJ databases">
        <title>Description of Mycobacterium gordonae subsp. intergordonae subsp.nov. and Mycobacterium gordonae subsp. gordonae subsp. nov.</title>
        <authorList>
            <person name="Yu X."/>
        </authorList>
    </citation>
    <scope>NUCLEOTIDE SEQUENCE [LARGE SCALE GENOMIC DNA]</scope>
    <source>
        <strain evidence="2">24</strain>
    </source>
</reference>
<name>A0A7D6E4H4_9MYCO</name>
<reference evidence="1 2" key="2">
    <citation type="submission" date="2020-07" db="EMBL/GenBank/DDBJ databases">
        <authorList>
            <person name="Yu X."/>
        </authorList>
    </citation>
    <scope>NUCLEOTIDE SEQUENCE [LARGE SCALE GENOMIC DNA]</scope>
    <source>
        <strain evidence="2">24</strain>
    </source>
</reference>
<evidence type="ECO:0000313" key="2">
    <source>
        <dbReference type="Proteomes" id="UP000510682"/>
    </source>
</evidence>
<dbReference type="AlphaFoldDB" id="A0A7D6E4H4"/>
<proteinExistence type="predicted"/>
<dbReference type="Proteomes" id="UP000510682">
    <property type="component" value="Chromosome"/>
</dbReference>
<dbReference type="KEGG" id="mgor:H0P51_23095"/>
<dbReference type="EMBL" id="CP059165">
    <property type="protein sequence ID" value="QLL06583.1"/>
    <property type="molecule type" value="Genomic_DNA"/>
</dbReference>
<evidence type="ECO:0000313" key="1">
    <source>
        <dbReference type="EMBL" id="QLL06583.1"/>
    </source>
</evidence>
<protein>
    <submittedName>
        <fullName evidence="1">Uncharacterized protein</fullName>
    </submittedName>
</protein>